<evidence type="ECO:0000313" key="1">
    <source>
        <dbReference type="EMBL" id="NEU67798.1"/>
    </source>
</evidence>
<gene>
    <name evidence="1" type="ORF">GK091_12985</name>
</gene>
<accession>A0A6M0IHV0</accession>
<dbReference type="RefSeq" id="WP_164038475.1">
    <property type="nucleotide sequence ID" value="NZ_JAAGNZ010000001.1"/>
</dbReference>
<dbReference type="AlphaFoldDB" id="A0A6M0IHV0"/>
<proteinExistence type="predicted"/>
<name>A0A6M0IHV0_9BACT</name>
<sequence length="171" mass="19825">MLLLIVTMNDKGDFQPFSFQVSELESAFEVLNSIASSGDVLVNIDLMDNGQCFSLPAEAFDGEPIRPHVDELEKVWQALLNKPVNQLSINHQMLALYSERLRETYQLRIDWLELAIIDTNAHIQELPRGTNWESRCVRLELQLTKYRWQLEQAQAGQRRVCERLAPYMDCE</sequence>
<evidence type="ECO:0000313" key="2">
    <source>
        <dbReference type="Proteomes" id="UP000477386"/>
    </source>
</evidence>
<dbReference type="EMBL" id="JAAGNZ010000001">
    <property type="protein sequence ID" value="NEU67798.1"/>
    <property type="molecule type" value="Genomic_DNA"/>
</dbReference>
<reference evidence="1 2" key="1">
    <citation type="submission" date="2020-02" db="EMBL/GenBank/DDBJ databases">
        <title>Draft genome sequence of two Spirosoma agri KCTC 52727 and Spirosoma terrae KCTC 52035.</title>
        <authorList>
            <person name="Rojas J."/>
            <person name="Ambika Manirajan B."/>
            <person name="Ratering S."/>
            <person name="Suarez C."/>
            <person name="Schnell S."/>
        </authorList>
    </citation>
    <scope>NUCLEOTIDE SEQUENCE [LARGE SCALE GENOMIC DNA]</scope>
    <source>
        <strain evidence="1 2">KCTC 52727</strain>
    </source>
</reference>
<keyword evidence="2" id="KW-1185">Reference proteome</keyword>
<comment type="caution">
    <text evidence="1">The sequence shown here is derived from an EMBL/GenBank/DDBJ whole genome shotgun (WGS) entry which is preliminary data.</text>
</comment>
<organism evidence="1 2">
    <name type="scientific">Spirosoma agri</name>
    <dbReference type="NCBI Taxonomy" id="1987381"/>
    <lineage>
        <taxon>Bacteria</taxon>
        <taxon>Pseudomonadati</taxon>
        <taxon>Bacteroidota</taxon>
        <taxon>Cytophagia</taxon>
        <taxon>Cytophagales</taxon>
        <taxon>Cytophagaceae</taxon>
        <taxon>Spirosoma</taxon>
    </lineage>
</organism>
<protein>
    <submittedName>
        <fullName evidence="1">Uncharacterized protein</fullName>
    </submittedName>
</protein>
<dbReference type="Proteomes" id="UP000477386">
    <property type="component" value="Unassembled WGS sequence"/>
</dbReference>